<evidence type="ECO:0000256" key="4">
    <source>
        <dbReference type="ARBA" id="ARBA00022777"/>
    </source>
</evidence>
<dbReference type="AlphaFoldDB" id="A0AA38TND3"/>
<keyword evidence="1 7" id="KW-0723">Serine/threonine-protein kinase</keyword>
<dbReference type="InterPro" id="IPR008271">
    <property type="entry name" value="Ser/Thr_kinase_AS"/>
</dbReference>
<dbReference type="PANTHER" id="PTHR27003">
    <property type="entry name" value="OS07G0166700 PROTEIN"/>
    <property type="match status" value="1"/>
</dbReference>
<keyword evidence="10" id="KW-1185">Reference proteome</keyword>
<dbReference type="GO" id="GO:0004674">
    <property type="term" value="F:protein serine/threonine kinase activity"/>
    <property type="evidence" value="ECO:0007669"/>
    <property type="project" value="UniProtKB-KW"/>
</dbReference>
<feature type="domain" description="Protein kinase" evidence="8">
    <location>
        <begin position="31"/>
        <end position="288"/>
    </location>
</feature>
<dbReference type="FunFam" id="3.30.200.20:FF:000039">
    <property type="entry name" value="receptor-like protein kinase FERONIA"/>
    <property type="match status" value="1"/>
</dbReference>
<feature type="binding site" evidence="6">
    <location>
        <position position="413"/>
    </location>
    <ligand>
        <name>ATP</name>
        <dbReference type="ChEBI" id="CHEBI:30616"/>
    </ligand>
</feature>
<dbReference type="SMART" id="SM00220">
    <property type="entry name" value="S_TKc"/>
    <property type="match status" value="1"/>
</dbReference>
<sequence>MMMSRRAPPHHWINGVRQFSLAEIKLATHDFDDALVIGEGGFGKVYKGTIDFGGDIDVAIKRLNIDSNQGATEFWAEIEMLSKFRHSHIVSLLGYHGNTRKREMILRLRICIDAARGLDYLHTGTGVECRVIHRDVKSSNILLDKNWAGKIADFGLSRVGPAYRSCTTDVYTNQIRGTFGYMDAQYFATHRLTRKSDVYAFGVVLFEVLCGRPALDFTLDEKQYSLAVWATHCVEEGTIHQFVDPCLRGEVSTRCVKKFAQIAYKCLLWNPKDRPTMTEVVARLDRLLAWTLQKYSRGTIVEKVRSFFTIKLPVPSNPKKKAIKKEEQPTTATEGVFHHGDVNSREPVPLKAHMVTPNLKTYTYAELRSSTMNFRPANILGEGAFGKVYKGWVDGVTYRPSKAGVPVPIAIKKLGSDSLQGLEEWQV</sequence>
<dbReference type="GO" id="GO:0009506">
    <property type="term" value="C:plasmodesma"/>
    <property type="evidence" value="ECO:0007669"/>
    <property type="project" value="TreeGrafter"/>
</dbReference>
<dbReference type="InterPro" id="IPR017441">
    <property type="entry name" value="Protein_kinase_ATP_BS"/>
</dbReference>
<organism evidence="9 10">
    <name type="scientific">Centaurea solstitialis</name>
    <name type="common">yellow star-thistle</name>
    <dbReference type="NCBI Taxonomy" id="347529"/>
    <lineage>
        <taxon>Eukaryota</taxon>
        <taxon>Viridiplantae</taxon>
        <taxon>Streptophyta</taxon>
        <taxon>Embryophyta</taxon>
        <taxon>Tracheophyta</taxon>
        <taxon>Spermatophyta</taxon>
        <taxon>Magnoliopsida</taxon>
        <taxon>eudicotyledons</taxon>
        <taxon>Gunneridae</taxon>
        <taxon>Pentapetalae</taxon>
        <taxon>asterids</taxon>
        <taxon>campanulids</taxon>
        <taxon>Asterales</taxon>
        <taxon>Asteraceae</taxon>
        <taxon>Carduoideae</taxon>
        <taxon>Cardueae</taxon>
        <taxon>Centaureinae</taxon>
        <taxon>Centaurea</taxon>
    </lineage>
</organism>
<name>A0AA38TND3_9ASTR</name>
<dbReference type="InterPro" id="IPR011009">
    <property type="entry name" value="Kinase-like_dom_sf"/>
</dbReference>
<dbReference type="InterPro" id="IPR000719">
    <property type="entry name" value="Prot_kinase_dom"/>
</dbReference>
<dbReference type="PANTHER" id="PTHR27003:SF390">
    <property type="entry name" value="PROTEIN KINASE DOMAIN-CONTAINING PROTEIN"/>
    <property type="match status" value="1"/>
</dbReference>
<evidence type="ECO:0000256" key="7">
    <source>
        <dbReference type="RuleBase" id="RU000304"/>
    </source>
</evidence>
<dbReference type="PROSITE" id="PS00108">
    <property type="entry name" value="PROTEIN_KINASE_ST"/>
    <property type="match status" value="1"/>
</dbReference>
<keyword evidence="3 6" id="KW-0547">Nucleotide-binding</keyword>
<keyword evidence="4" id="KW-0418">Kinase</keyword>
<evidence type="ECO:0000313" key="10">
    <source>
        <dbReference type="Proteomes" id="UP001172457"/>
    </source>
</evidence>
<dbReference type="EMBL" id="JARYMX010000004">
    <property type="protein sequence ID" value="KAJ9554637.1"/>
    <property type="molecule type" value="Genomic_DNA"/>
</dbReference>
<comment type="similarity">
    <text evidence="7">Belongs to the protein kinase superfamily.</text>
</comment>
<dbReference type="GO" id="GO:0005524">
    <property type="term" value="F:ATP binding"/>
    <property type="evidence" value="ECO:0007669"/>
    <property type="project" value="UniProtKB-UniRule"/>
</dbReference>
<dbReference type="Pfam" id="PF07714">
    <property type="entry name" value="PK_Tyr_Ser-Thr"/>
    <property type="match status" value="1"/>
</dbReference>
<dbReference type="Gene3D" id="1.10.510.10">
    <property type="entry name" value="Transferase(Phosphotransferase) domain 1"/>
    <property type="match status" value="1"/>
</dbReference>
<dbReference type="Pfam" id="PF00069">
    <property type="entry name" value="Pkinase"/>
    <property type="match status" value="1"/>
</dbReference>
<dbReference type="PROSITE" id="PS50011">
    <property type="entry name" value="PROTEIN_KINASE_DOM"/>
    <property type="match status" value="1"/>
</dbReference>
<evidence type="ECO:0000256" key="1">
    <source>
        <dbReference type="ARBA" id="ARBA00022527"/>
    </source>
</evidence>
<feature type="binding site" evidence="6">
    <location>
        <position position="61"/>
    </location>
    <ligand>
        <name>ATP</name>
        <dbReference type="ChEBI" id="CHEBI:30616"/>
    </ligand>
</feature>
<dbReference type="Proteomes" id="UP001172457">
    <property type="component" value="Chromosome 4"/>
</dbReference>
<dbReference type="GO" id="GO:0005886">
    <property type="term" value="C:plasma membrane"/>
    <property type="evidence" value="ECO:0007669"/>
    <property type="project" value="TreeGrafter"/>
</dbReference>
<keyword evidence="5 6" id="KW-0067">ATP-binding</keyword>
<dbReference type="Gene3D" id="3.30.200.20">
    <property type="entry name" value="Phosphorylase Kinase, domain 1"/>
    <property type="match status" value="2"/>
</dbReference>
<keyword evidence="2" id="KW-0808">Transferase</keyword>
<evidence type="ECO:0000256" key="5">
    <source>
        <dbReference type="ARBA" id="ARBA00022840"/>
    </source>
</evidence>
<reference evidence="9" key="1">
    <citation type="submission" date="2023-03" db="EMBL/GenBank/DDBJ databases">
        <title>Chromosome-scale reference genome and RAD-based genetic map of yellow starthistle (Centaurea solstitialis) reveal putative structural variation and QTLs associated with invader traits.</title>
        <authorList>
            <person name="Reatini B."/>
            <person name="Cang F.A."/>
            <person name="Jiang Q."/>
            <person name="Mckibben M.T.W."/>
            <person name="Barker M.S."/>
            <person name="Rieseberg L.H."/>
            <person name="Dlugosch K.M."/>
        </authorList>
    </citation>
    <scope>NUCLEOTIDE SEQUENCE</scope>
    <source>
        <strain evidence="9">CAN-66</strain>
        <tissue evidence="9">Leaf</tissue>
    </source>
</reference>
<evidence type="ECO:0000256" key="6">
    <source>
        <dbReference type="PROSITE-ProRule" id="PRU10141"/>
    </source>
</evidence>
<comment type="caution">
    <text evidence="9">The sequence shown here is derived from an EMBL/GenBank/DDBJ whole genome shotgun (WGS) entry which is preliminary data.</text>
</comment>
<evidence type="ECO:0000256" key="3">
    <source>
        <dbReference type="ARBA" id="ARBA00022741"/>
    </source>
</evidence>
<dbReference type="InterPro" id="IPR045272">
    <property type="entry name" value="ANXUR1/2-like"/>
</dbReference>
<dbReference type="GO" id="GO:0004714">
    <property type="term" value="F:transmembrane receptor protein tyrosine kinase activity"/>
    <property type="evidence" value="ECO:0007669"/>
    <property type="project" value="InterPro"/>
</dbReference>
<evidence type="ECO:0000256" key="2">
    <source>
        <dbReference type="ARBA" id="ARBA00022679"/>
    </source>
</evidence>
<evidence type="ECO:0000259" key="8">
    <source>
        <dbReference type="PROSITE" id="PS50011"/>
    </source>
</evidence>
<evidence type="ECO:0000313" key="9">
    <source>
        <dbReference type="EMBL" id="KAJ9554637.1"/>
    </source>
</evidence>
<protein>
    <recommendedName>
        <fullName evidence="8">Protein kinase domain-containing protein</fullName>
    </recommendedName>
</protein>
<dbReference type="PROSITE" id="PS00107">
    <property type="entry name" value="PROTEIN_KINASE_ATP"/>
    <property type="match status" value="2"/>
</dbReference>
<accession>A0AA38TND3</accession>
<proteinExistence type="inferred from homology"/>
<dbReference type="InterPro" id="IPR001245">
    <property type="entry name" value="Ser-Thr/Tyr_kinase_cat_dom"/>
</dbReference>
<dbReference type="SUPFAM" id="SSF56112">
    <property type="entry name" value="Protein kinase-like (PK-like)"/>
    <property type="match status" value="2"/>
</dbReference>
<gene>
    <name evidence="9" type="ORF">OSB04_018682</name>
</gene>